<organism evidence="2 3">
    <name type="scientific">Fervidicoccus fontis</name>
    <dbReference type="NCBI Taxonomy" id="683846"/>
    <lineage>
        <taxon>Archaea</taxon>
        <taxon>Thermoproteota</taxon>
        <taxon>Thermoprotei</taxon>
        <taxon>Fervidicoccales</taxon>
        <taxon>Fervidicoccaceae</taxon>
        <taxon>Fervidicoccus</taxon>
    </lineage>
</organism>
<sequence>MGLLKSIEKTKKMLRMMENVDVKSIARRLFVMNSFDGLLTSIGVIIGTHISGSKDPIVYIWAIVGGIITVGIFSNFIGVYMTERAERINEVKEIEKHLLTELKNTYYEVFIKLVPIYIATWSMMGALFSLISILPLILSLKGVILLDHSLISSVVMSNIQIAFIGAYLGKISKESVIKEAARFSLIGLSATAFLYIVSLFFER</sequence>
<dbReference type="OMA" id="SRRYFVI"/>
<dbReference type="AlphaFoldDB" id="A0A843AJ42"/>
<feature type="transmembrane region" description="Helical" evidence="1">
    <location>
        <begin position="113"/>
        <end position="138"/>
    </location>
</feature>
<accession>A0A843AJ42</accession>
<evidence type="ECO:0008006" key="4">
    <source>
        <dbReference type="Google" id="ProtNLM"/>
    </source>
</evidence>
<feature type="transmembrane region" description="Helical" evidence="1">
    <location>
        <begin position="180"/>
        <end position="201"/>
    </location>
</feature>
<reference evidence="2" key="1">
    <citation type="submission" date="2020-10" db="EMBL/GenBank/DDBJ databases">
        <title>Fervidococcus fontis strain 3639Fd - the first crenarchaeon capable of growth on lipids.</title>
        <authorList>
            <person name="Kochetkova T.V."/>
            <person name="Elcheninov A.G."/>
            <person name="Toschakov S.V."/>
            <person name="Kublanov I.V."/>
        </authorList>
    </citation>
    <scope>NUCLEOTIDE SEQUENCE</scope>
    <source>
        <strain evidence="2">3639Fd</strain>
    </source>
</reference>
<protein>
    <recommendedName>
        <fullName evidence="4">VIT family protein</fullName>
    </recommendedName>
</protein>
<dbReference type="RefSeq" id="WP_014558123.1">
    <property type="nucleotide sequence ID" value="NZ_JADEZV010000003.1"/>
</dbReference>
<evidence type="ECO:0000256" key="1">
    <source>
        <dbReference type="SAM" id="Phobius"/>
    </source>
</evidence>
<dbReference type="SUPFAM" id="SSF103473">
    <property type="entry name" value="MFS general substrate transporter"/>
    <property type="match status" value="1"/>
</dbReference>
<gene>
    <name evidence="2" type="ORF">IOK49_05215</name>
</gene>
<dbReference type="EMBL" id="JADEZV010000003">
    <property type="protein sequence ID" value="MBE9391470.1"/>
    <property type="molecule type" value="Genomic_DNA"/>
</dbReference>
<proteinExistence type="predicted"/>
<feature type="transmembrane region" description="Helical" evidence="1">
    <location>
        <begin position="150"/>
        <end position="168"/>
    </location>
</feature>
<feature type="transmembrane region" description="Helical" evidence="1">
    <location>
        <begin position="25"/>
        <end position="46"/>
    </location>
</feature>
<name>A0A843AJ42_9CREN</name>
<evidence type="ECO:0000313" key="3">
    <source>
        <dbReference type="Proteomes" id="UP000652307"/>
    </source>
</evidence>
<keyword evidence="1" id="KW-0812">Transmembrane</keyword>
<dbReference type="GeneID" id="12450076"/>
<keyword evidence="1" id="KW-1133">Transmembrane helix</keyword>
<keyword evidence="1" id="KW-0472">Membrane</keyword>
<feature type="transmembrane region" description="Helical" evidence="1">
    <location>
        <begin position="58"/>
        <end position="80"/>
    </location>
</feature>
<dbReference type="Proteomes" id="UP000652307">
    <property type="component" value="Unassembled WGS sequence"/>
</dbReference>
<comment type="caution">
    <text evidence="2">The sequence shown here is derived from an EMBL/GenBank/DDBJ whole genome shotgun (WGS) entry which is preliminary data.</text>
</comment>
<evidence type="ECO:0000313" key="2">
    <source>
        <dbReference type="EMBL" id="MBE9391470.1"/>
    </source>
</evidence>
<dbReference type="InterPro" id="IPR036259">
    <property type="entry name" value="MFS_trans_sf"/>
</dbReference>